<dbReference type="InterPro" id="IPR010131">
    <property type="entry name" value="MdtP/NodT-like"/>
</dbReference>
<proteinExistence type="inferred from homology"/>
<feature type="signal peptide" evidence="3">
    <location>
        <begin position="1"/>
        <end position="19"/>
    </location>
</feature>
<dbReference type="PANTHER" id="PTHR30203:SF23">
    <property type="entry name" value="OUTER MEMBRANE EFFLUX PROTEIN"/>
    <property type="match status" value="1"/>
</dbReference>
<dbReference type="GO" id="GO:0015562">
    <property type="term" value="F:efflux transmembrane transporter activity"/>
    <property type="evidence" value="ECO:0007669"/>
    <property type="project" value="InterPro"/>
</dbReference>
<dbReference type="Pfam" id="PF02321">
    <property type="entry name" value="OEP"/>
    <property type="match status" value="2"/>
</dbReference>
<dbReference type="Proteomes" id="UP000247973">
    <property type="component" value="Unassembled WGS sequence"/>
</dbReference>
<dbReference type="InterPro" id="IPR003423">
    <property type="entry name" value="OMP_efflux"/>
</dbReference>
<name>A0A2V3PU24_9BACT</name>
<dbReference type="AlphaFoldDB" id="A0A2V3PU24"/>
<keyword evidence="5" id="KW-1185">Reference proteome</keyword>
<dbReference type="Gene3D" id="1.20.1600.10">
    <property type="entry name" value="Outer membrane efflux proteins (OEP)"/>
    <property type="match status" value="1"/>
</dbReference>
<comment type="caution">
    <text evidence="4">The sequence shown here is derived from an EMBL/GenBank/DDBJ whole genome shotgun (WGS) entry which is preliminary data.</text>
</comment>
<evidence type="ECO:0000313" key="4">
    <source>
        <dbReference type="EMBL" id="PXV68082.1"/>
    </source>
</evidence>
<reference evidence="4 5" key="1">
    <citation type="submission" date="2018-03" db="EMBL/GenBank/DDBJ databases">
        <title>Genomic Encyclopedia of Archaeal and Bacterial Type Strains, Phase II (KMG-II): from individual species to whole genera.</title>
        <authorList>
            <person name="Goeker M."/>
        </authorList>
    </citation>
    <scope>NUCLEOTIDE SEQUENCE [LARGE SCALE GENOMIC DNA]</scope>
    <source>
        <strain evidence="4 5">DSM 100214</strain>
    </source>
</reference>
<feature type="coiled-coil region" evidence="2">
    <location>
        <begin position="183"/>
        <end position="217"/>
    </location>
</feature>
<protein>
    <submittedName>
        <fullName evidence="4">Cobalt-zinc-cadmium efflux system outer membrane protein</fullName>
    </submittedName>
</protein>
<evidence type="ECO:0000313" key="5">
    <source>
        <dbReference type="Proteomes" id="UP000247973"/>
    </source>
</evidence>
<keyword evidence="2" id="KW-0175">Coiled coil</keyword>
<dbReference type="EMBL" id="QICL01000002">
    <property type="protein sequence ID" value="PXV68082.1"/>
    <property type="molecule type" value="Genomic_DNA"/>
</dbReference>
<evidence type="ECO:0000256" key="2">
    <source>
        <dbReference type="SAM" id="Coils"/>
    </source>
</evidence>
<feature type="chain" id="PRO_5016060780" evidence="3">
    <location>
        <begin position="20"/>
        <end position="430"/>
    </location>
</feature>
<gene>
    <name evidence="4" type="ORF">CLV62_102113</name>
</gene>
<dbReference type="SUPFAM" id="SSF56954">
    <property type="entry name" value="Outer membrane efflux proteins (OEP)"/>
    <property type="match status" value="1"/>
</dbReference>
<comment type="similarity">
    <text evidence="1">Belongs to the outer membrane factor (OMF) (TC 1.B.17) family.</text>
</comment>
<keyword evidence="3" id="KW-0732">Signal</keyword>
<dbReference type="PANTHER" id="PTHR30203">
    <property type="entry name" value="OUTER MEMBRANE CATION EFFLUX PROTEIN"/>
    <property type="match status" value="1"/>
</dbReference>
<evidence type="ECO:0000256" key="1">
    <source>
        <dbReference type="ARBA" id="ARBA00007613"/>
    </source>
</evidence>
<accession>A0A2V3PU24</accession>
<dbReference type="RefSeq" id="WP_110309371.1">
    <property type="nucleotide sequence ID" value="NZ_QICL01000002.1"/>
</dbReference>
<organism evidence="4 5">
    <name type="scientific">Dysgonomonas alginatilytica</name>
    <dbReference type="NCBI Taxonomy" id="1605892"/>
    <lineage>
        <taxon>Bacteria</taxon>
        <taxon>Pseudomonadati</taxon>
        <taxon>Bacteroidota</taxon>
        <taxon>Bacteroidia</taxon>
        <taxon>Bacteroidales</taxon>
        <taxon>Dysgonomonadaceae</taxon>
        <taxon>Dysgonomonas</taxon>
    </lineage>
</organism>
<sequence>MKKYLLLLLSIFSLTNIKAQEPQVLQLSAEQVEALFLKQNLQLIAEHLNIDIADAAIVQAKLWDNPEISVGQINLWSTDRQREGEKEAIPPLFGSFARNTQFSVELSQLIQTAGKRGKLVKQEKISKEIAIQEFEEVFRGLKVELRKSINEIVYLQAYQKVLAQQEESLGQLTIAYQKQVAQGNIAKSELLRLQSALLELENEANDTQIDLNEQQKGLKTLLNVPPSVVIEIIDNTKTVQDPTNLSLAELLAMASEYRPDVKASRLQTQYHEKSLAYEKAQRIPDITVNANYDRYGGVWKDFVGFGVSFDIPFFNRNQGNIKAARINRDQSIHLAELQQNQAQHEVAEAFGNYALAYRFYKRVSENSLLSELDGMLTIYTKNLLNKNISMLEYIDFMDSYKTNKETLLSARKKVDTQFEELQYTVGSEIK</sequence>
<evidence type="ECO:0000256" key="3">
    <source>
        <dbReference type="SAM" id="SignalP"/>
    </source>
</evidence>
<dbReference type="OrthoDB" id="9771205at2"/>